<evidence type="ECO:0000256" key="12">
    <source>
        <dbReference type="ARBA" id="ARBA00032092"/>
    </source>
</evidence>
<dbReference type="InterPro" id="IPR011817">
    <property type="entry name" value="Uridylate_kinase"/>
</dbReference>
<keyword evidence="16" id="KW-1185">Reference proteome</keyword>
<feature type="domain" description="Aspartate/glutamate/uridylate kinase" evidence="14">
    <location>
        <begin position="4"/>
        <end position="201"/>
    </location>
</feature>
<dbReference type="InterPro" id="IPR036393">
    <property type="entry name" value="AceGlu_kinase-like_sf"/>
</dbReference>
<dbReference type="GO" id="GO:0005524">
    <property type="term" value="F:ATP binding"/>
    <property type="evidence" value="ECO:0007669"/>
    <property type="project" value="UniProtKB-KW"/>
</dbReference>
<dbReference type="Proteomes" id="UP001063698">
    <property type="component" value="Chromosome"/>
</dbReference>
<evidence type="ECO:0000256" key="2">
    <source>
        <dbReference type="ARBA" id="ARBA00004791"/>
    </source>
</evidence>
<dbReference type="NCBIfam" id="TIGR02076">
    <property type="entry name" value="pyrH_arch"/>
    <property type="match status" value="1"/>
</dbReference>
<dbReference type="PANTHER" id="PTHR42833:SF4">
    <property type="entry name" value="URIDYLATE KINASE PUMPKIN, CHLOROPLASTIC"/>
    <property type="match status" value="1"/>
</dbReference>
<evidence type="ECO:0000259" key="14">
    <source>
        <dbReference type="Pfam" id="PF00696"/>
    </source>
</evidence>
<keyword evidence="6" id="KW-0963">Cytoplasm</keyword>
<protein>
    <recommendedName>
        <fullName evidence="5">Uridylate kinase</fullName>
        <ecNumber evidence="4">2.7.4.22</ecNumber>
    </recommendedName>
    <alternativeName>
        <fullName evidence="12">Uridine monophosphate kinase</fullName>
    </alternativeName>
</protein>
<dbReference type="GO" id="GO:0005737">
    <property type="term" value="C:cytoplasm"/>
    <property type="evidence" value="ECO:0007669"/>
    <property type="project" value="UniProtKB-SubCell"/>
</dbReference>
<keyword evidence="11" id="KW-0665">Pyrimidine biosynthesis</keyword>
<name>A0A977KBA7_9CREN</name>
<dbReference type="Gene3D" id="3.40.1160.10">
    <property type="entry name" value="Acetylglutamate kinase-like"/>
    <property type="match status" value="1"/>
</dbReference>
<keyword evidence="9 15" id="KW-0418">Kinase</keyword>
<keyword evidence="7" id="KW-0808">Transferase</keyword>
<reference evidence="15" key="1">
    <citation type="submission" date="2013-11" db="EMBL/GenBank/DDBJ databases">
        <title>Comparative genomics of Ignicoccus.</title>
        <authorList>
            <person name="Podar M."/>
        </authorList>
    </citation>
    <scope>NUCLEOTIDE SEQUENCE</scope>
    <source>
        <strain evidence="15">DSM 13166</strain>
    </source>
</reference>
<evidence type="ECO:0000256" key="8">
    <source>
        <dbReference type="ARBA" id="ARBA00022741"/>
    </source>
</evidence>
<dbReference type="KEGG" id="ipc:IPA_09690"/>
<comment type="subcellular location">
    <subcellularLocation>
        <location evidence="1">Cytoplasm</location>
    </subcellularLocation>
</comment>
<evidence type="ECO:0000256" key="11">
    <source>
        <dbReference type="ARBA" id="ARBA00022975"/>
    </source>
</evidence>
<dbReference type="InterPro" id="IPR001048">
    <property type="entry name" value="Asp/Glu/Uridylate_kinase"/>
</dbReference>
<comment type="catalytic activity">
    <reaction evidence="13">
        <text>UMP + ATP = UDP + ADP</text>
        <dbReference type="Rhea" id="RHEA:24400"/>
        <dbReference type="ChEBI" id="CHEBI:30616"/>
        <dbReference type="ChEBI" id="CHEBI:57865"/>
        <dbReference type="ChEBI" id="CHEBI:58223"/>
        <dbReference type="ChEBI" id="CHEBI:456216"/>
        <dbReference type="EC" id="2.7.4.22"/>
    </reaction>
</comment>
<evidence type="ECO:0000256" key="9">
    <source>
        <dbReference type="ARBA" id="ARBA00022777"/>
    </source>
</evidence>
<dbReference type="EC" id="2.7.4.22" evidence="4"/>
<evidence type="ECO:0000256" key="6">
    <source>
        <dbReference type="ARBA" id="ARBA00022490"/>
    </source>
</evidence>
<evidence type="ECO:0000256" key="10">
    <source>
        <dbReference type="ARBA" id="ARBA00022840"/>
    </source>
</evidence>
<evidence type="ECO:0000313" key="15">
    <source>
        <dbReference type="EMBL" id="UXD21928.1"/>
    </source>
</evidence>
<evidence type="ECO:0000313" key="16">
    <source>
        <dbReference type="Proteomes" id="UP001063698"/>
    </source>
</evidence>
<dbReference type="Pfam" id="PF00696">
    <property type="entry name" value="AA_kinase"/>
    <property type="match status" value="1"/>
</dbReference>
<gene>
    <name evidence="15" type="ORF">IPA_09690</name>
</gene>
<evidence type="ECO:0000256" key="7">
    <source>
        <dbReference type="ARBA" id="ARBA00022679"/>
    </source>
</evidence>
<keyword evidence="10" id="KW-0067">ATP-binding</keyword>
<dbReference type="GO" id="GO:0033862">
    <property type="term" value="F:UMP kinase activity"/>
    <property type="evidence" value="ECO:0007669"/>
    <property type="project" value="UniProtKB-EC"/>
</dbReference>
<comment type="pathway">
    <text evidence="2">Pyrimidine metabolism; CTP biosynthesis via de novo pathway; UDP from UMP (UMPK route): step 1/1.</text>
</comment>
<organism evidence="15 16">
    <name type="scientific">Ignicoccus pacificus DSM 13166</name>
    <dbReference type="NCBI Taxonomy" id="940294"/>
    <lineage>
        <taxon>Archaea</taxon>
        <taxon>Thermoproteota</taxon>
        <taxon>Thermoprotei</taxon>
        <taxon>Desulfurococcales</taxon>
        <taxon>Desulfurococcaceae</taxon>
        <taxon>Ignicoccus</taxon>
    </lineage>
</organism>
<evidence type="ECO:0000256" key="5">
    <source>
        <dbReference type="ARBA" id="ARBA00016403"/>
    </source>
</evidence>
<evidence type="ECO:0000256" key="4">
    <source>
        <dbReference type="ARBA" id="ARBA00012899"/>
    </source>
</evidence>
<evidence type="ECO:0000256" key="3">
    <source>
        <dbReference type="ARBA" id="ARBA00007614"/>
    </source>
</evidence>
<comment type="similarity">
    <text evidence="3">Belongs to the UMP kinase family.</text>
</comment>
<dbReference type="SUPFAM" id="SSF53633">
    <property type="entry name" value="Carbamate kinase-like"/>
    <property type="match status" value="1"/>
</dbReference>
<dbReference type="EMBL" id="CP006868">
    <property type="protein sequence ID" value="UXD21928.1"/>
    <property type="molecule type" value="Genomic_DNA"/>
</dbReference>
<accession>A0A977KBA7</accession>
<dbReference type="AlphaFoldDB" id="A0A977KBA7"/>
<keyword evidence="8" id="KW-0547">Nucleotide-binding</keyword>
<dbReference type="InterPro" id="IPR011818">
    <property type="entry name" value="Uridylate_kinase_arch/spir"/>
</dbReference>
<evidence type="ECO:0000256" key="1">
    <source>
        <dbReference type="ARBA" id="ARBA00004496"/>
    </source>
</evidence>
<dbReference type="PIRSF" id="PIRSF005650">
    <property type="entry name" value="Uridylate_kin"/>
    <property type="match status" value="1"/>
</dbReference>
<dbReference type="PANTHER" id="PTHR42833">
    <property type="entry name" value="URIDYLATE KINASE"/>
    <property type="match status" value="1"/>
</dbReference>
<dbReference type="GO" id="GO:0006225">
    <property type="term" value="P:UDP biosynthetic process"/>
    <property type="evidence" value="ECO:0007669"/>
    <property type="project" value="TreeGrafter"/>
</dbReference>
<proteinExistence type="inferred from homology"/>
<evidence type="ECO:0000256" key="13">
    <source>
        <dbReference type="ARBA" id="ARBA00047767"/>
    </source>
</evidence>
<sequence length="224" mass="24234">MEMKKVVIKISGKFISPLDEPLVKEYAKIIDELYERGYNMAVVVGGGSTARKYIEHAPESKSLKDFIGIEAARLNALLLSLHVKNAIKKVPKSVNEVLELMSSGKVVIAGGMQPGQSTNAVSLVLAELMNADMVVNATTVDAIYTEPPNSPGAKKLSKVSYDEVKRILESSGWKQEPGRYELFDALSLEIAKRSNIPIAVVYGGDPSNVRRAIVEGICGTLVTS</sequence>